<keyword evidence="9" id="KW-0325">Glycoprotein</keyword>
<evidence type="ECO:0000256" key="8">
    <source>
        <dbReference type="ARBA" id="ARBA00023145"/>
    </source>
</evidence>
<dbReference type="PROSITE" id="PS51892">
    <property type="entry name" value="SUBTILASE"/>
    <property type="match status" value="1"/>
</dbReference>
<feature type="region of interest" description="Disordered" evidence="11">
    <location>
        <begin position="124"/>
        <end position="266"/>
    </location>
</feature>
<feature type="region of interest" description="Disordered" evidence="11">
    <location>
        <begin position="1165"/>
        <end position="1197"/>
    </location>
</feature>
<dbReference type="GO" id="GO:0006508">
    <property type="term" value="P:proteolysis"/>
    <property type="evidence" value="ECO:0007669"/>
    <property type="project" value="UniProtKB-KW"/>
</dbReference>
<dbReference type="PRINTS" id="PR00723">
    <property type="entry name" value="SUBTILISIN"/>
</dbReference>
<dbReference type="Proteomes" id="UP000224080">
    <property type="component" value="Unassembled WGS sequence"/>
</dbReference>
<dbReference type="InterPro" id="IPR000209">
    <property type="entry name" value="Peptidase_S8/S53_dom"/>
</dbReference>
<dbReference type="EMBL" id="PDNC01000020">
    <property type="protein sequence ID" value="PGH06628.1"/>
    <property type="molecule type" value="Genomic_DNA"/>
</dbReference>
<evidence type="ECO:0000256" key="7">
    <source>
        <dbReference type="ARBA" id="ARBA00023026"/>
    </source>
</evidence>
<organism evidence="14 15">
    <name type="scientific">Blastomyces parvus</name>
    <dbReference type="NCBI Taxonomy" id="2060905"/>
    <lineage>
        <taxon>Eukaryota</taxon>
        <taxon>Fungi</taxon>
        <taxon>Dikarya</taxon>
        <taxon>Ascomycota</taxon>
        <taxon>Pezizomycotina</taxon>
        <taxon>Eurotiomycetes</taxon>
        <taxon>Eurotiomycetidae</taxon>
        <taxon>Onygenales</taxon>
        <taxon>Ajellomycetaceae</taxon>
        <taxon>Blastomyces</taxon>
    </lineage>
</organism>
<dbReference type="InterPro" id="IPR015500">
    <property type="entry name" value="Peptidase_S8_subtilisin-rel"/>
</dbReference>
<feature type="compositionally biased region" description="Polar residues" evidence="11">
    <location>
        <begin position="191"/>
        <end position="203"/>
    </location>
</feature>
<dbReference type="GO" id="GO:0004252">
    <property type="term" value="F:serine-type endopeptidase activity"/>
    <property type="evidence" value="ECO:0007669"/>
    <property type="project" value="UniProtKB-UniRule"/>
</dbReference>
<comment type="similarity">
    <text evidence="10">Belongs to the peptidase S8 family.</text>
</comment>
<keyword evidence="4 12" id="KW-0732">Signal</keyword>
<evidence type="ECO:0000256" key="2">
    <source>
        <dbReference type="ARBA" id="ARBA00022525"/>
    </source>
</evidence>
<keyword evidence="7" id="KW-0843">Virulence</keyword>
<feature type="chain" id="PRO_5011998980" description="Peptidase S8/S53 domain-containing protein" evidence="12">
    <location>
        <begin position="26"/>
        <end position="1405"/>
    </location>
</feature>
<feature type="compositionally biased region" description="Polar residues" evidence="11">
    <location>
        <begin position="389"/>
        <end position="415"/>
    </location>
</feature>
<feature type="domain" description="Peptidase S8/S53" evidence="13">
    <location>
        <begin position="792"/>
        <end position="1110"/>
    </location>
</feature>
<dbReference type="GO" id="GO:0005576">
    <property type="term" value="C:extracellular region"/>
    <property type="evidence" value="ECO:0007669"/>
    <property type="project" value="UniProtKB-SubCell"/>
</dbReference>
<evidence type="ECO:0000256" key="5">
    <source>
        <dbReference type="ARBA" id="ARBA00022801"/>
    </source>
</evidence>
<dbReference type="SUPFAM" id="SSF52743">
    <property type="entry name" value="Subtilisin-like"/>
    <property type="match status" value="1"/>
</dbReference>
<gene>
    <name evidence="14" type="ORF">GX51_02255</name>
</gene>
<feature type="region of interest" description="Disordered" evidence="11">
    <location>
        <begin position="389"/>
        <end position="421"/>
    </location>
</feature>
<evidence type="ECO:0000259" key="13">
    <source>
        <dbReference type="Pfam" id="PF00082"/>
    </source>
</evidence>
<protein>
    <recommendedName>
        <fullName evidence="13">Peptidase S8/S53 domain-containing protein</fullName>
    </recommendedName>
</protein>
<name>A0A2B7XD94_9EURO</name>
<evidence type="ECO:0000256" key="1">
    <source>
        <dbReference type="ARBA" id="ARBA00004613"/>
    </source>
</evidence>
<keyword evidence="15" id="KW-1185">Reference proteome</keyword>
<evidence type="ECO:0000256" key="11">
    <source>
        <dbReference type="SAM" id="MobiDB-lite"/>
    </source>
</evidence>
<feature type="compositionally biased region" description="Polar residues" evidence="11">
    <location>
        <begin position="234"/>
        <end position="249"/>
    </location>
</feature>
<keyword evidence="2" id="KW-0964">Secreted</keyword>
<feature type="active site" description="Charge relay system" evidence="10">
    <location>
        <position position="1065"/>
    </location>
</feature>
<keyword evidence="5 10" id="KW-0378">Hydrolase</keyword>
<proteinExistence type="inferred from homology"/>
<keyword evidence="8" id="KW-0865">Zymogen</keyword>
<evidence type="ECO:0000256" key="10">
    <source>
        <dbReference type="PROSITE-ProRule" id="PRU01240"/>
    </source>
</evidence>
<keyword evidence="6 10" id="KW-0720">Serine protease</keyword>
<dbReference type="STRING" id="2060905.A0A2B7XD94"/>
<feature type="active site" description="Charge relay system" evidence="10">
    <location>
        <position position="858"/>
    </location>
</feature>
<dbReference type="OrthoDB" id="1896086at2759"/>
<accession>A0A2B7XD94</accession>
<feature type="signal peptide" evidence="12">
    <location>
        <begin position="1"/>
        <end position="25"/>
    </location>
</feature>
<evidence type="ECO:0000256" key="4">
    <source>
        <dbReference type="ARBA" id="ARBA00022729"/>
    </source>
</evidence>
<evidence type="ECO:0000256" key="3">
    <source>
        <dbReference type="ARBA" id="ARBA00022670"/>
    </source>
</evidence>
<keyword evidence="3 10" id="KW-0645">Protease</keyword>
<comment type="caution">
    <text evidence="14">The sequence shown here is derived from an EMBL/GenBank/DDBJ whole genome shotgun (WGS) entry which is preliminary data.</text>
</comment>
<feature type="compositionally biased region" description="Polar residues" evidence="11">
    <location>
        <begin position="124"/>
        <end position="157"/>
    </location>
</feature>
<dbReference type="Pfam" id="PF00082">
    <property type="entry name" value="Peptidase_S8"/>
    <property type="match status" value="1"/>
</dbReference>
<feature type="compositionally biased region" description="Low complexity" evidence="11">
    <location>
        <begin position="1181"/>
        <end position="1197"/>
    </location>
</feature>
<evidence type="ECO:0000256" key="12">
    <source>
        <dbReference type="SAM" id="SignalP"/>
    </source>
</evidence>
<evidence type="ECO:0000313" key="14">
    <source>
        <dbReference type="EMBL" id="PGH06628.1"/>
    </source>
</evidence>
<feature type="active site" description="Charge relay system" evidence="10">
    <location>
        <position position="800"/>
    </location>
</feature>
<evidence type="ECO:0000256" key="9">
    <source>
        <dbReference type="ARBA" id="ARBA00023180"/>
    </source>
</evidence>
<evidence type="ECO:0000313" key="15">
    <source>
        <dbReference type="Proteomes" id="UP000224080"/>
    </source>
</evidence>
<sequence length="1405" mass="152541">MLLSLRNGMTITWIALFFTALLVRSEQCPDDMYWCQDRCGTDIDTCCQTPDGQYNLCGLNTICCGFGCCPTSAYTCNADFSCTGPNGEIIPPAPRNRTNQSTYQSASLPPAHLSELNTKLITTASNKQPTGLPRSQPQNSIRTLTNPSVSSSGTYASQPTIPPPGQPGIFTETGREQPTVPPVAGTEKPQKMSTWQPGASTMKQHTDKYTGHPIVQPTGQTTPTTDQPTEKPAEQSTTDSTSLYASQPTAKLPEKPTRTTEVGTSFPGPHGPVIIVDTRTATLPVVTSLTTFIILDHTFTLTPSPEPNTKQAIQTWVIIGTSTATLPLISATTTLTTLGLTFTLEPPSLTKTDLPPSGTTFIAGTNSTQSLTSPPVTGGMTLTTEHQTITPRPNTSLTNTVSNPQLPITTASQPSDAGDDRQLPTYHEWPSDAVIVPVEREVEQPEPSDGDDGDGGGVVIPCKLWFFSICIRFGGINIRGWKLNLPSGIYPPGPPPPPNIKLPPGINFQGELPPWPKFTVGAEGIPTFPKQPEPTKCETRTASLCSTTTSYVVSTIKGALQTVSSHALPPECHEVRGCVVSDSNKETTQIKTDDCVISTVTDAVVTCSGTGTRACSTETKVPKTGCSISPTTETLSCAPAHTGKDRRQVDDNSCTPTHVYYVWPRDGRNADETAVIYTELKNLLQDETRIRISDTRSMGINFWRVPLAPGQVQHVKAIPNVVAVYRDDIVGTADMLTQANLQKNTNLQFQTDYMDEEISTWFNTPRRQVVFLSTKNLAKSQDLYLFDRSAGEDIPVYILDTGARIDHPEFTQGDNIARKVEFIYADEDHDHAVNPSPRDDSALPRNGICTPTKFCKPHGTSMLSIIAGAKLGVAKKVKPYLVRTPRRDPRGSSPTGEGIVLGLSKISDRYSDNSGKTRAILSMSLYYNEAGFLRTTTFEDRVPNDFMVWKKRTYELLTDLIRKGIFVVCGAGNSGADFIDGWPALFGANPAHVKPEVRNGWLYIPELLVVGGVSPHTGKRAERARVDVAKRLPHVYAPSEDVVAAEGDKRGWPQNVYFKESEGTSIATAYAAGMAAYFLKLHEVGRLKRENFFREPDMSPIGLKKYIINTGVARAFDPVVGPVVAIYNGAEWSTGGFCPYDPNRIVRRQADDKLTDQCMAAATSTGDPTIHRSKAATATATDDVSQTTSGTVTTPSITTNLTASPKPTEIGCTPETSDQCVLALKCGFPRRTGCRDGKCVCILPPPPPPNPPQSTNKEPTTLVTTTTKVPPAATEKPKVPLKVSQRQCHDSNAYKGTGDITGKRVEQQAASICGESREIRPGESITDRKLGGIHLGAVPYFMSIHWKKDCEMGIDIVNPAEPLPGTKCVDLLYENWEQCRNNAGRGGFIDVGCLRYEFIPRFPKR</sequence>
<dbReference type="InterPro" id="IPR036852">
    <property type="entry name" value="Peptidase_S8/S53_dom_sf"/>
</dbReference>
<comment type="subcellular location">
    <subcellularLocation>
        <location evidence="1">Secreted</location>
    </subcellularLocation>
</comment>
<reference evidence="14 15" key="1">
    <citation type="submission" date="2017-10" db="EMBL/GenBank/DDBJ databases">
        <title>Comparative genomics in systemic dimorphic fungi from Ajellomycetaceae.</title>
        <authorList>
            <person name="Munoz J.F."/>
            <person name="Mcewen J.G."/>
            <person name="Clay O.K."/>
            <person name="Cuomo C.A."/>
        </authorList>
    </citation>
    <scope>NUCLEOTIDE SEQUENCE [LARGE SCALE GENOMIC DNA]</scope>
    <source>
        <strain evidence="14 15">UAMH130</strain>
    </source>
</reference>
<evidence type="ECO:0000256" key="6">
    <source>
        <dbReference type="ARBA" id="ARBA00022825"/>
    </source>
</evidence>
<dbReference type="Gene3D" id="3.40.50.200">
    <property type="entry name" value="Peptidase S8/S53 domain"/>
    <property type="match status" value="1"/>
</dbReference>
<feature type="compositionally biased region" description="Low complexity" evidence="11">
    <location>
        <begin position="216"/>
        <end position="227"/>
    </location>
</feature>